<protein>
    <submittedName>
        <fullName evidence="1">Uncharacterized protein</fullName>
    </submittedName>
</protein>
<dbReference type="Proteomes" id="UP000276133">
    <property type="component" value="Unassembled WGS sequence"/>
</dbReference>
<comment type="caution">
    <text evidence="1">The sequence shown here is derived from an EMBL/GenBank/DDBJ whole genome shotgun (WGS) entry which is preliminary data.</text>
</comment>
<dbReference type="EMBL" id="REGN01003885">
    <property type="protein sequence ID" value="RNA20277.1"/>
    <property type="molecule type" value="Genomic_DNA"/>
</dbReference>
<accession>A0A3M7R9R6</accession>
<dbReference type="AlphaFoldDB" id="A0A3M7R9R6"/>
<organism evidence="1 2">
    <name type="scientific">Brachionus plicatilis</name>
    <name type="common">Marine rotifer</name>
    <name type="synonym">Brachionus muelleri</name>
    <dbReference type="NCBI Taxonomy" id="10195"/>
    <lineage>
        <taxon>Eukaryota</taxon>
        <taxon>Metazoa</taxon>
        <taxon>Spiralia</taxon>
        <taxon>Gnathifera</taxon>
        <taxon>Rotifera</taxon>
        <taxon>Eurotatoria</taxon>
        <taxon>Monogononta</taxon>
        <taxon>Pseudotrocha</taxon>
        <taxon>Ploima</taxon>
        <taxon>Brachionidae</taxon>
        <taxon>Brachionus</taxon>
    </lineage>
</organism>
<gene>
    <name evidence="1" type="ORF">BpHYR1_035599</name>
</gene>
<evidence type="ECO:0000313" key="1">
    <source>
        <dbReference type="EMBL" id="RNA20277.1"/>
    </source>
</evidence>
<sequence length="77" mass="9097">MRFIFADFMSGYFKEQRINDFKVQLGTHVNSLLLSFVPQRQNKKKNLLLLSPLNKNFINLLTQPFYTKTTWGSLQVK</sequence>
<proteinExistence type="predicted"/>
<evidence type="ECO:0000313" key="2">
    <source>
        <dbReference type="Proteomes" id="UP000276133"/>
    </source>
</evidence>
<reference evidence="1 2" key="1">
    <citation type="journal article" date="2018" name="Sci. Rep.">
        <title>Genomic signatures of local adaptation to the degree of environmental predictability in rotifers.</title>
        <authorList>
            <person name="Franch-Gras L."/>
            <person name="Hahn C."/>
            <person name="Garcia-Roger E.M."/>
            <person name="Carmona M.J."/>
            <person name="Serra M."/>
            <person name="Gomez A."/>
        </authorList>
    </citation>
    <scope>NUCLEOTIDE SEQUENCE [LARGE SCALE GENOMIC DNA]</scope>
    <source>
        <strain evidence="1">HYR1</strain>
    </source>
</reference>
<name>A0A3M7R9R6_BRAPC</name>
<keyword evidence="2" id="KW-1185">Reference proteome</keyword>